<dbReference type="GO" id="GO:0000160">
    <property type="term" value="P:phosphorelay signal transduction system"/>
    <property type="evidence" value="ECO:0007669"/>
    <property type="project" value="UniProtKB-KW"/>
</dbReference>
<dbReference type="PANTHER" id="PTHR44591">
    <property type="entry name" value="STRESS RESPONSE REGULATOR PROTEIN 1"/>
    <property type="match status" value="1"/>
</dbReference>
<gene>
    <name evidence="5" type="primary">cpdR</name>
    <name evidence="5" type="ORF">TTHT_1197</name>
</gene>
<keyword evidence="2" id="KW-0902">Two-component regulatory system</keyword>
<keyword evidence="6" id="KW-1185">Reference proteome</keyword>
<dbReference type="SMART" id="SM00448">
    <property type="entry name" value="REC"/>
    <property type="match status" value="1"/>
</dbReference>
<dbReference type="Pfam" id="PF00072">
    <property type="entry name" value="Response_reg"/>
    <property type="match status" value="1"/>
</dbReference>
<dbReference type="CDD" id="cd17546">
    <property type="entry name" value="REC_hyHK_CKI1_RcsC-like"/>
    <property type="match status" value="1"/>
</dbReference>
<reference evidence="5 6" key="1">
    <citation type="journal article" date="2012" name="Extremophiles">
        <title>Thermotomaculum hydrothermale gen. nov., sp. nov., a novel heterotrophic thermophile within the phylum Acidobacteria from a deep-sea hydrothermal vent chimney in the Southern Okinawa Trough.</title>
        <authorList>
            <person name="Izumi H."/>
            <person name="Nunoura T."/>
            <person name="Miyazaki M."/>
            <person name="Mino S."/>
            <person name="Toki T."/>
            <person name="Takai K."/>
            <person name="Sako Y."/>
            <person name="Sawabe T."/>
            <person name="Nakagawa S."/>
        </authorList>
    </citation>
    <scope>NUCLEOTIDE SEQUENCE [LARGE SCALE GENOMIC DNA]</scope>
    <source>
        <strain evidence="5 6">AC55</strain>
    </source>
</reference>
<name>A0A7R6PQY6_9BACT</name>
<evidence type="ECO:0000256" key="3">
    <source>
        <dbReference type="PROSITE-ProRule" id="PRU00169"/>
    </source>
</evidence>
<evidence type="ECO:0000256" key="1">
    <source>
        <dbReference type="ARBA" id="ARBA00022553"/>
    </source>
</evidence>
<dbReference type="PROSITE" id="PS50110">
    <property type="entry name" value="RESPONSE_REGULATORY"/>
    <property type="match status" value="1"/>
</dbReference>
<feature type="modified residue" description="4-aspartylphosphate" evidence="3">
    <location>
        <position position="59"/>
    </location>
</feature>
<evidence type="ECO:0000313" key="5">
    <source>
        <dbReference type="EMBL" id="BBB32726.1"/>
    </source>
</evidence>
<dbReference type="KEGG" id="thyd:TTHT_1197"/>
<dbReference type="InterPro" id="IPR011006">
    <property type="entry name" value="CheY-like_superfamily"/>
</dbReference>
<dbReference type="RefSeq" id="WP_201327029.1">
    <property type="nucleotide sequence ID" value="NZ_AP017470.1"/>
</dbReference>
<dbReference type="InterPro" id="IPR001789">
    <property type="entry name" value="Sig_transdc_resp-reg_receiver"/>
</dbReference>
<dbReference type="EMBL" id="AP017470">
    <property type="protein sequence ID" value="BBB32726.1"/>
    <property type="molecule type" value="Genomic_DNA"/>
</dbReference>
<proteinExistence type="predicted"/>
<dbReference type="SUPFAM" id="SSF52172">
    <property type="entry name" value="CheY-like"/>
    <property type="match status" value="1"/>
</dbReference>
<sequence>MAQVDYLSAKILIAEDDDNLRKTLMKILIREGFCVASVSNGQEALELMELQNFDVIITDYKMPVLGGEEWVKRLNELQGKNKILLLSAFLEEAKVVEEEVGEKISKPFKRKDLVNKIISLLKKNNFQGR</sequence>
<evidence type="ECO:0000313" key="6">
    <source>
        <dbReference type="Proteomes" id="UP000595564"/>
    </source>
</evidence>
<dbReference type="Proteomes" id="UP000595564">
    <property type="component" value="Chromosome"/>
</dbReference>
<dbReference type="Gene3D" id="3.40.50.2300">
    <property type="match status" value="1"/>
</dbReference>
<feature type="domain" description="Response regulatory" evidence="4">
    <location>
        <begin position="10"/>
        <end position="121"/>
    </location>
</feature>
<organism evidence="5 6">
    <name type="scientific">Thermotomaculum hydrothermale</name>
    <dbReference type="NCBI Taxonomy" id="981385"/>
    <lineage>
        <taxon>Bacteria</taxon>
        <taxon>Pseudomonadati</taxon>
        <taxon>Acidobacteriota</taxon>
        <taxon>Holophagae</taxon>
        <taxon>Thermotomaculales</taxon>
        <taxon>Thermotomaculaceae</taxon>
        <taxon>Thermotomaculum</taxon>
    </lineage>
</organism>
<dbReference type="PANTHER" id="PTHR44591:SF14">
    <property type="entry name" value="PROTEIN PILG"/>
    <property type="match status" value="1"/>
</dbReference>
<dbReference type="InterPro" id="IPR050595">
    <property type="entry name" value="Bact_response_regulator"/>
</dbReference>
<protein>
    <submittedName>
        <fullName evidence="5">Two-component system, cell cycle response regulator CpdR</fullName>
    </submittedName>
</protein>
<accession>A0A7R6PQY6</accession>
<keyword evidence="1 3" id="KW-0597">Phosphoprotein</keyword>
<evidence type="ECO:0000259" key="4">
    <source>
        <dbReference type="PROSITE" id="PS50110"/>
    </source>
</evidence>
<dbReference type="AlphaFoldDB" id="A0A7R6PQY6"/>
<evidence type="ECO:0000256" key="2">
    <source>
        <dbReference type="ARBA" id="ARBA00023012"/>
    </source>
</evidence>